<comment type="caution">
    <text evidence="2">The sequence shown here is derived from an EMBL/GenBank/DDBJ whole genome shotgun (WGS) entry which is preliminary data.</text>
</comment>
<dbReference type="Gene3D" id="1.10.150.130">
    <property type="match status" value="1"/>
</dbReference>
<proteinExistence type="predicted"/>
<dbReference type="EMBL" id="JACTAM010002138">
    <property type="protein sequence ID" value="KAI2645760.1"/>
    <property type="molecule type" value="Genomic_DNA"/>
</dbReference>
<protein>
    <submittedName>
        <fullName evidence="2">Membrane protein insertase YidC</fullName>
    </submittedName>
</protein>
<dbReference type="SUPFAM" id="SSF47823">
    <property type="entry name" value="lambda integrase-like, N-terminal domain"/>
    <property type="match status" value="1"/>
</dbReference>
<evidence type="ECO:0000256" key="1">
    <source>
        <dbReference type="ARBA" id="ARBA00023125"/>
    </source>
</evidence>
<dbReference type="PANTHER" id="PTHR35617:SF3">
    <property type="entry name" value="CORE-BINDING (CB) DOMAIN-CONTAINING PROTEIN"/>
    <property type="match status" value="1"/>
</dbReference>
<gene>
    <name evidence="2" type="ORF">H4Q32_027875</name>
</gene>
<keyword evidence="3" id="KW-1185">Reference proteome</keyword>
<evidence type="ECO:0000313" key="3">
    <source>
        <dbReference type="Proteomes" id="UP000830375"/>
    </source>
</evidence>
<dbReference type="InterPro" id="IPR010998">
    <property type="entry name" value="Integrase_recombinase_N"/>
</dbReference>
<dbReference type="PANTHER" id="PTHR35617">
    <property type="entry name" value="PHAGE_INTEGRASE DOMAIN-CONTAINING PROTEIN"/>
    <property type="match status" value="1"/>
</dbReference>
<reference evidence="2 3" key="1">
    <citation type="submission" date="2022-01" db="EMBL/GenBank/DDBJ databases">
        <title>A high-quality chromosome-level genome assembly of rohu carp, Labeo rohita.</title>
        <authorList>
            <person name="Arick M.A. II"/>
            <person name="Hsu C.-Y."/>
            <person name="Magbanua Z."/>
            <person name="Pechanova O."/>
            <person name="Grover C."/>
            <person name="Miller E."/>
            <person name="Thrash A."/>
            <person name="Ezzel L."/>
            <person name="Alam S."/>
            <person name="Benzie J."/>
            <person name="Hamilton M."/>
            <person name="Karsi A."/>
            <person name="Lawrence M.L."/>
            <person name="Peterson D.G."/>
        </authorList>
    </citation>
    <scope>NUCLEOTIDE SEQUENCE [LARGE SCALE GENOMIC DNA]</scope>
    <source>
        <strain evidence="3">BAU-BD-2019</strain>
        <tissue evidence="2">Blood</tissue>
    </source>
</reference>
<keyword evidence="1" id="KW-0238">DNA-binding</keyword>
<name>A0ABQ8L4V1_LABRO</name>
<accession>A0ABQ8L4V1</accession>
<dbReference type="Proteomes" id="UP000830375">
    <property type="component" value="Unassembled WGS sequence"/>
</dbReference>
<organism evidence="2 3">
    <name type="scientific">Labeo rohita</name>
    <name type="common">Indian major carp</name>
    <name type="synonym">Cyprinus rohita</name>
    <dbReference type="NCBI Taxonomy" id="84645"/>
    <lineage>
        <taxon>Eukaryota</taxon>
        <taxon>Metazoa</taxon>
        <taxon>Chordata</taxon>
        <taxon>Craniata</taxon>
        <taxon>Vertebrata</taxon>
        <taxon>Euteleostomi</taxon>
        <taxon>Actinopterygii</taxon>
        <taxon>Neopterygii</taxon>
        <taxon>Teleostei</taxon>
        <taxon>Ostariophysi</taxon>
        <taxon>Cypriniformes</taxon>
        <taxon>Cyprinidae</taxon>
        <taxon>Labeoninae</taxon>
        <taxon>Labeonini</taxon>
        <taxon>Labeo</taxon>
    </lineage>
</organism>
<sequence>MKELGLRLNTEKSVLSPLQRTTYLGVVWDRPQCRHVFLLLGSSHPRNSQESESRLVTHCEAVSITAESDGSCIQRDTFWPAVHEIPTVVAQDQGGPVLGVPCHYVTLAMDVSLTGWGVIMNGHSVRGLWSDHHPAWYFSCLEMLAVFQVLKHFNPDLRGIKYKENPDSYGPGLLRTGPSGEEWGPPHSMVPVSPLCPLEISLPTLPALQGAAVSSEPTPQSLLPGNVAELESLPPLRGVRLSHPIRRSAPPFNGIFPTLAGPEQGLVMEQEVDTLEGTLEGHRGGPSSRQMVQMWPRLHLYAFPPIALLPGVLERVHQDGVRLLLVAPYWPARAWFSDLISLLDGSPWQIPVRRDLLSQAGGTILHPHPEFRKLAPSTRKLYTLKWRLFTSWCGHRQQDPVNCLVGTVLEFMQDRFSAGLAHCTLKVYVAALLAYHAPLGGSSVGSKPLVTCFLHGALKLRL</sequence>
<evidence type="ECO:0000313" key="2">
    <source>
        <dbReference type="EMBL" id="KAI2645760.1"/>
    </source>
</evidence>